<protein>
    <recommendedName>
        <fullName evidence="1">AB hydrolase-1 domain-containing protein</fullName>
    </recommendedName>
</protein>
<dbReference type="Gene3D" id="3.40.50.1820">
    <property type="entry name" value="alpha/beta hydrolase"/>
    <property type="match status" value="1"/>
</dbReference>
<reference evidence="2 3" key="1">
    <citation type="submission" date="2015-06" db="EMBL/GenBank/DDBJ databases">
        <title>Improved classification and identification of acetic acid bacteria using matrix-assisted laser desorption/ionization time-of-flight mass spectrometry; Gluconobacter nephelii and Gluconobacter uchimurae are later heterotypic synonyms of Gluconobacter japonicus and Gluconobacter oxydans, respectively.</title>
        <authorList>
            <person name="Li L."/>
            <person name="Cleenwerck I."/>
            <person name="De Vuyst L."/>
            <person name="Vandamme P."/>
        </authorList>
    </citation>
    <scope>NUCLEOTIDE SEQUENCE [LARGE SCALE GENOMIC DNA]</scope>
    <source>
        <strain evidence="2 3">LMG 1625</strain>
    </source>
</reference>
<dbReference type="SUPFAM" id="SSF53474">
    <property type="entry name" value="alpha/beta-Hydrolases"/>
    <property type="match status" value="1"/>
</dbReference>
<evidence type="ECO:0000313" key="2">
    <source>
        <dbReference type="EMBL" id="KXU91736.1"/>
    </source>
</evidence>
<gene>
    <name evidence="2" type="ORF">AD928_13520</name>
</gene>
<organism evidence="2 3">
    <name type="scientific">Acetobacter cerevisiae</name>
    <dbReference type="NCBI Taxonomy" id="178900"/>
    <lineage>
        <taxon>Bacteria</taxon>
        <taxon>Pseudomonadati</taxon>
        <taxon>Pseudomonadota</taxon>
        <taxon>Alphaproteobacteria</taxon>
        <taxon>Acetobacterales</taxon>
        <taxon>Acetobacteraceae</taxon>
        <taxon>Acetobacter</taxon>
    </lineage>
</organism>
<dbReference type="Pfam" id="PF12697">
    <property type="entry name" value="Abhydrolase_6"/>
    <property type="match status" value="1"/>
</dbReference>
<sequence>MIGPRLVFVHGWGCGPDIWEPVLEALDQRSACVLDLGYFGASQSDTQQRLDAVLRGSQPVLAVGHSLGFLWLLSRGGWPKRTRFLGINAFGRFAAEDGFSQGVPQRMLTRMQTGLQRDAVQVVNNFRARCGVGPVRPDAVCVPALQEGLTELMTLDARPALARLAEVPGTVKVLAGEHDPIVSPEMTQASFPRGVPVEWESEGGHMLPLTHPHVCAEAVRCMMSQNLENS</sequence>
<dbReference type="InterPro" id="IPR029058">
    <property type="entry name" value="AB_hydrolase_fold"/>
</dbReference>
<feature type="domain" description="AB hydrolase-1" evidence="1">
    <location>
        <begin position="6"/>
        <end position="218"/>
    </location>
</feature>
<name>A0A149Q3J1_9PROT</name>
<dbReference type="AlphaFoldDB" id="A0A149Q3J1"/>
<evidence type="ECO:0000259" key="1">
    <source>
        <dbReference type="Pfam" id="PF12697"/>
    </source>
</evidence>
<proteinExistence type="predicted"/>
<dbReference type="Proteomes" id="UP000075473">
    <property type="component" value="Unassembled WGS sequence"/>
</dbReference>
<dbReference type="EMBL" id="LHZA01000157">
    <property type="protein sequence ID" value="KXU91736.1"/>
    <property type="molecule type" value="Genomic_DNA"/>
</dbReference>
<accession>A0A149Q3J1</accession>
<dbReference type="RefSeq" id="WP_062251064.1">
    <property type="nucleotide sequence ID" value="NZ_LHZA01000157.1"/>
</dbReference>
<dbReference type="InterPro" id="IPR000073">
    <property type="entry name" value="AB_hydrolase_1"/>
</dbReference>
<dbReference type="PATRIC" id="fig|178900.5.peg.454"/>
<comment type="caution">
    <text evidence="2">The sequence shown here is derived from an EMBL/GenBank/DDBJ whole genome shotgun (WGS) entry which is preliminary data.</text>
</comment>
<evidence type="ECO:0000313" key="3">
    <source>
        <dbReference type="Proteomes" id="UP000075473"/>
    </source>
</evidence>